<dbReference type="InterPro" id="IPR050109">
    <property type="entry name" value="HTH-type_TetR-like_transc_reg"/>
</dbReference>
<sequence>MERNEDTVPMRRPDPDSPEARGGAAAVLPAGPPVTGRAPLDRRRILGAAIEFIDRNGLSALTMRRLGASLGVEAMALYRYVPGREQLLDGVVETVIDELYGDPDVHMRAAGGWQDFLQRLAHGVRRIALAHPEVFPLVATRPPAAPWVRPPLRSLRWVESLLTALVDSGFSADAAVAAYRAYSSFLLGHLLLEVSQKGVQISPEDAPEGVPDTGTDLSQYPLVVELEDLLSQDESAAEFEEALENLLGRLETVRREGRAPGE</sequence>
<feature type="DNA-binding region" description="H-T-H motif" evidence="4">
    <location>
        <begin position="62"/>
        <end position="81"/>
    </location>
</feature>
<dbReference type="InterPro" id="IPR036271">
    <property type="entry name" value="Tet_transcr_reg_TetR-rel_C_sf"/>
</dbReference>
<name>A0A1I7AA75_9ACTN</name>
<dbReference type="InterPro" id="IPR004111">
    <property type="entry name" value="Repressor_TetR_C"/>
</dbReference>
<dbReference type="GO" id="GO:0045892">
    <property type="term" value="P:negative regulation of DNA-templated transcription"/>
    <property type="evidence" value="ECO:0007669"/>
    <property type="project" value="InterPro"/>
</dbReference>
<reference evidence="8" key="1">
    <citation type="submission" date="2016-10" db="EMBL/GenBank/DDBJ databases">
        <authorList>
            <person name="Varghese N."/>
            <person name="Submissions S."/>
        </authorList>
    </citation>
    <scope>NUCLEOTIDE SEQUENCE [LARGE SCALE GENOMIC DNA]</scope>
    <source>
        <strain evidence="8">DSM 46136</strain>
    </source>
</reference>
<proteinExistence type="predicted"/>
<dbReference type="InterPro" id="IPR009057">
    <property type="entry name" value="Homeodomain-like_sf"/>
</dbReference>
<gene>
    <name evidence="7" type="ORF">SAMN05660657_02575</name>
</gene>
<dbReference type="PROSITE" id="PS50977">
    <property type="entry name" value="HTH_TETR_2"/>
    <property type="match status" value="1"/>
</dbReference>
<dbReference type="AlphaFoldDB" id="A0A1I7AA75"/>
<evidence type="ECO:0000256" key="2">
    <source>
        <dbReference type="ARBA" id="ARBA00023125"/>
    </source>
</evidence>
<dbReference type="Proteomes" id="UP000199546">
    <property type="component" value="Unassembled WGS sequence"/>
</dbReference>
<dbReference type="RefSeq" id="WP_245784675.1">
    <property type="nucleotide sequence ID" value="NZ_FPBA01000008.1"/>
</dbReference>
<feature type="region of interest" description="Disordered" evidence="5">
    <location>
        <begin position="1"/>
        <end position="33"/>
    </location>
</feature>
<feature type="compositionally biased region" description="Basic and acidic residues" evidence="5">
    <location>
        <begin position="1"/>
        <end position="19"/>
    </location>
</feature>
<feature type="compositionally biased region" description="Low complexity" evidence="5">
    <location>
        <begin position="20"/>
        <end position="29"/>
    </location>
</feature>
<evidence type="ECO:0000256" key="1">
    <source>
        <dbReference type="ARBA" id="ARBA00023015"/>
    </source>
</evidence>
<dbReference type="GO" id="GO:0003700">
    <property type="term" value="F:DNA-binding transcription factor activity"/>
    <property type="evidence" value="ECO:0007669"/>
    <property type="project" value="TreeGrafter"/>
</dbReference>
<dbReference type="Gene3D" id="1.10.357.10">
    <property type="entry name" value="Tetracycline Repressor, domain 2"/>
    <property type="match status" value="1"/>
</dbReference>
<evidence type="ECO:0000259" key="6">
    <source>
        <dbReference type="PROSITE" id="PS50977"/>
    </source>
</evidence>
<evidence type="ECO:0000313" key="8">
    <source>
        <dbReference type="Proteomes" id="UP000199546"/>
    </source>
</evidence>
<dbReference type="SUPFAM" id="SSF48498">
    <property type="entry name" value="Tetracyclin repressor-like, C-terminal domain"/>
    <property type="match status" value="1"/>
</dbReference>
<evidence type="ECO:0000256" key="3">
    <source>
        <dbReference type="ARBA" id="ARBA00023163"/>
    </source>
</evidence>
<evidence type="ECO:0000313" key="7">
    <source>
        <dbReference type="EMBL" id="SFT71740.1"/>
    </source>
</evidence>
<dbReference type="GO" id="GO:0000976">
    <property type="term" value="F:transcription cis-regulatory region binding"/>
    <property type="evidence" value="ECO:0007669"/>
    <property type="project" value="TreeGrafter"/>
</dbReference>
<dbReference type="EMBL" id="FPBA01000008">
    <property type="protein sequence ID" value="SFT71740.1"/>
    <property type="molecule type" value="Genomic_DNA"/>
</dbReference>
<evidence type="ECO:0000256" key="4">
    <source>
        <dbReference type="PROSITE-ProRule" id="PRU00335"/>
    </source>
</evidence>
<dbReference type="InterPro" id="IPR001647">
    <property type="entry name" value="HTH_TetR"/>
</dbReference>
<dbReference type="SUPFAM" id="SSF46689">
    <property type="entry name" value="Homeodomain-like"/>
    <property type="match status" value="1"/>
</dbReference>
<dbReference type="Pfam" id="PF02909">
    <property type="entry name" value="TetR_C_1"/>
    <property type="match status" value="1"/>
</dbReference>
<dbReference type="Pfam" id="PF00440">
    <property type="entry name" value="TetR_N"/>
    <property type="match status" value="1"/>
</dbReference>
<keyword evidence="1" id="KW-0805">Transcription regulation</keyword>
<keyword evidence="3" id="KW-0804">Transcription</keyword>
<dbReference type="STRING" id="1296565.SAMN05660657_02575"/>
<feature type="domain" description="HTH tetR-type" evidence="6">
    <location>
        <begin position="39"/>
        <end position="99"/>
    </location>
</feature>
<protein>
    <submittedName>
        <fullName evidence="7">Transcriptional regulator, TetR family</fullName>
    </submittedName>
</protein>
<evidence type="ECO:0000256" key="5">
    <source>
        <dbReference type="SAM" id="MobiDB-lite"/>
    </source>
</evidence>
<keyword evidence="8" id="KW-1185">Reference proteome</keyword>
<dbReference type="PANTHER" id="PTHR30055">
    <property type="entry name" value="HTH-TYPE TRANSCRIPTIONAL REGULATOR RUTR"/>
    <property type="match status" value="1"/>
</dbReference>
<keyword evidence="2 4" id="KW-0238">DNA-binding</keyword>
<dbReference type="Gene3D" id="1.10.10.60">
    <property type="entry name" value="Homeodomain-like"/>
    <property type="match status" value="1"/>
</dbReference>
<dbReference type="PANTHER" id="PTHR30055:SF151">
    <property type="entry name" value="TRANSCRIPTIONAL REGULATORY PROTEIN"/>
    <property type="match status" value="1"/>
</dbReference>
<organism evidence="7 8">
    <name type="scientific">Geodermatophilus amargosae</name>
    <dbReference type="NCBI Taxonomy" id="1296565"/>
    <lineage>
        <taxon>Bacteria</taxon>
        <taxon>Bacillati</taxon>
        <taxon>Actinomycetota</taxon>
        <taxon>Actinomycetes</taxon>
        <taxon>Geodermatophilales</taxon>
        <taxon>Geodermatophilaceae</taxon>
        <taxon>Geodermatophilus</taxon>
    </lineage>
</organism>
<accession>A0A1I7AA75</accession>